<dbReference type="STRING" id="52247.A0A4V4NG64"/>
<reference evidence="6 7" key="1">
    <citation type="journal article" date="2019" name="Front. Genet.">
        <title>Whole-Genome Sequencing of the Opportunistic Yeast Pathogen Candida inconspicua Uncovers Its Hybrid Origin.</title>
        <authorList>
            <person name="Mixao V."/>
            <person name="Hansen A.P."/>
            <person name="Saus E."/>
            <person name="Boekhout T."/>
            <person name="Lass-Florl C."/>
            <person name="Gabaldon T."/>
        </authorList>
    </citation>
    <scope>NUCLEOTIDE SEQUENCE [LARGE SCALE GENOMIC DNA]</scope>
    <source>
        <strain evidence="6 7">CBS 180</strain>
    </source>
</reference>
<dbReference type="EMBL" id="SELW01000121">
    <property type="protein sequence ID" value="TID30760.1"/>
    <property type="molecule type" value="Genomic_DNA"/>
</dbReference>
<accession>A0A4V4NG64</accession>
<dbReference type="PANTHER" id="PTHR12585">
    <property type="entry name" value="SCC1 / RAD21 FAMILY MEMBER"/>
    <property type="match status" value="1"/>
</dbReference>
<dbReference type="GO" id="GO:0005634">
    <property type="term" value="C:nucleus"/>
    <property type="evidence" value="ECO:0007669"/>
    <property type="project" value="UniProtKB-SubCell"/>
</dbReference>
<gene>
    <name evidence="6" type="ORF">CANINC_000676</name>
</gene>
<dbReference type="AlphaFoldDB" id="A0A4V4NG64"/>
<dbReference type="InterPro" id="IPR036390">
    <property type="entry name" value="WH_DNA-bd_sf"/>
</dbReference>
<dbReference type="GO" id="GO:0030892">
    <property type="term" value="C:mitotic cohesin complex"/>
    <property type="evidence" value="ECO:0007669"/>
    <property type="project" value="TreeGrafter"/>
</dbReference>
<dbReference type="GO" id="GO:0007064">
    <property type="term" value="P:mitotic sister chromatid cohesion"/>
    <property type="evidence" value="ECO:0007669"/>
    <property type="project" value="TreeGrafter"/>
</dbReference>
<keyword evidence="3" id="KW-0539">Nucleus</keyword>
<keyword evidence="7" id="KW-1185">Reference proteome</keyword>
<evidence type="ECO:0000313" key="7">
    <source>
        <dbReference type="Proteomes" id="UP000307173"/>
    </source>
</evidence>
<dbReference type="InterPro" id="IPR039781">
    <property type="entry name" value="Rad21/Rec8-like"/>
</dbReference>
<dbReference type="OrthoDB" id="10071381at2759"/>
<evidence type="ECO:0000256" key="1">
    <source>
        <dbReference type="ARBA" id="ARBA00004123"/>
    </source>
</evidence>
<dbReference type="SUPFAM" id="SSF46785">
    <property type="entry name" value="Winged helix' DNA-binding domain"/>
    <property type="match status" value="1"/>
</dbReference>
<proteinExistence type="inferred from homology"/>
<dbReference type="PANTHER" id="PTHR12585:SF69">
    <property type="entry name" value="FI11703P"/>
    <property type="match status" value="1"/>
</dbReference>
<dbReference type="InterPro" id="IPR006909">
    <property type="entry name" value="Rad21/Rec8_C_eu"/>
</dbReference>
<dbReference type="InterPro" id="IPR023093">
    <property type="entry name" value="ScpA-like_C"/>
</dbReference>
<feature type="domain" description="Rad21/Rec8-like protein N-terminal" evidence="5">
    <location>
        <begin position="8"/>
        <end position="128"/>
    </location>
</feature>
<comment type="similarity">
    <text evidence="2">Belongs to the rad21 family.</text>
</comment>
<dbReference type="Pfam" id="PF04824">
    <property type="entry name" value="Rad21_Rec8"/>
    <property type="match status" value="1"/>
</dbReference>
<protein>
    <recommendedName>
        <fullName evidence="8">Rad21/Rec8-like protein N-terminal domain-containing protein</fullName>
    </recommendedName>
</protein>
<dbReference type="GO" id="GO:1990414">
    <property type="term" value="P:replication-born double-strand break repair via sister chromatid exchange"/>
    <property type="evidence" value="ECO:0007669"/>
    <property type="project" value="TreeGrafter"/>
</dbReference>
<evidence type="ECO:0000256" key="2">
    <source>
        <dbReference type="ARBA" id="ARBA00009870"/>
    </source>
</evidence>
<evidence type="ECO:0000259" key="4">
    <source>
        <dbReference type="Pfam" id="PF04824"/>
    </source>
</evidence>
<evidence type="ECO:0008006" key="8">
    <source>
        <dbReference type="Google" id="ProtNLM"/>
    </source>
</evidence>
<dbReference type="GO" id="GO:0003682">
    <property type="term" value="F:chromatin binding"/>
    <property type="evidence" value="ECO:0007669"/>
    <property type="project" value="TreeGrafter"/>
</dbReference>
<name>A0A4V4NG64_9ASCO</name>
<dbReference type="InterPro" id="IPR006910">
    <property type="entry name" value="Rad21_Rec8_N"/>
</dbReference>
<dbReference type="Proteomes" id="UP000307173">
    <property type="component" value="Unassembled WGS sequence"/>
</dbReference>
<dbReference type="Pfam" id="PF04825">
    <property type="entry name" value="Rad21_Rec8_N"/>
    <property type="match status" value="1"/>
</dbReference>
<dbReference type="Gene3D" id="1.10.10.580">
    <property type="entry name" value="Structural maintenance of chromosome 1. Chain E"/>
    <property type="match status" value="1"/>
</dbReference>
<feature type="domain" description="Rad21/Rec8-like protein C-terminal eukaryotic" evidence="4">
    <location>
        <begin position="461"/>
        <end position="505"/>
    </location>
</feature>
<sequence length="506" mass="57820">MASKLYDPTNPLSPAWLASILEKKLTKQQYLRTSIPESTKAIENNTIVKPAKEIDVTASQVQLDTQNGDSQENNEEGKSLTLRISGQLLYGVVKIYSRKTRYLHDDVSVSLIQLKSAFSLSKSMQLDTSVVELDKVLLKDNVEEIGILYNDFNLNDIFQGGANSNDVDNTSIEYTDMSVGRGAVEENEEELGNTTIDGLSRRAVVTDDLDDIPEFDLPLDFDKVDEGRTEEMDVDIQDAVNDIADFQIDAIDNMNLEFTIDDTIAEQNERDEVDEEEVVDTTHVLRKPKRKYTRQSKEYENMEVVRTQRRRLVVDDKQVEISTEELKRNQREWPNKRELNRATISVYKVDGIDLVPEFMKRIGVSWSSIKRRRIENENIDYVDQSIPDFDVTGYEQDEQVDENEQVTVIEPVIVPAEEEEVVFEEPEEVEEPVEEEVEELELESTPNEGVDILSKLDSTNSFKEITRYCEVSAAASTFFNLLVLATSNKVDVRQERLFGDIKISIK</sequence>
<evidence type="ECO:0000256" key="3">
    <source>
        <dbReference type="ARBA" id="ARBA00023242"/>
    </source>
</evidence>
<organism evidence="6 7">
    <name type="scientific">Pichia inconspicua</name>
    <dbReference type="NCBI Taxonomy" id="52247"/>
    <lineage>
        <taxon>Eukaryota</taxon>
        <taxon>Fungi</taxon>
        <taxon>Dikarya</taxon>
        <taxon>Ascomycota</taxon>
        <taxon>Saccharomycotina</taxon>
        <taxon>Pichiomycetes</taxon>
        <taxon>Pichiales</taxon>
        <taxon>Pichiaceae</taxon>
        <taxon>Pichia</taxon>
    </lineage>
</organism>
<evidence type="ECO:0000259" key="5">
    <source>
        <dbReference type="Pfam" id="PF04825"/>
    </source>
</evidence>
<evidence type="ECO:0000313" key="6">
    <source>
        <dbReference type="EMBL" id="TID30760.1"/>
    </source>
</evidence>
<comment type="caution">
    <text evidence="6">The sequence shown here is derived from an EMBL/GenBank/DDBJ whole genome shotgun (WGS) entry which is preliminary data.</text>
</comment>
<comment type="subcellular location">
    <subcellularLocation>
        <location evidence="1">Nucleus</location>
    </subcellularLocation>
</comment>